<protein>
    <submittedName>
        <fullName evidence="1">Uncharacterized protein</fullName>
    </submittedName>
</protein>
<sequence>MYISCIVSYQLSERSSAGCIRNLHRLTQHTASTSTLGQVFQDILSDLKHPVNVKIIAISVSQAYPRQSATLAPRLHLLYLLRKQVALGS</sequence>
<reference evidence="1 2" key="1">
    <citation type="submission" date="2019-01" db="EMBL/GenBank/DDBJ databases">
        <authorList>
            <person name="Sayadi A."/>
        </authorList>
    </citation>
    <scope>NUCLEOTIDE SEQUENCE [LARGE SCALE GENOMIC DNA]</scope>
</reference>
<gene>
    <name evidence="1" type="ORF">CALMAC_LOCUS3462</name>
</gene>
<evidence type="ECO:0000313" key="2">
    <source>
        <dbReference type="Proteomes" id="UP000410492"/>
    </source>
</evidence>
<evidence type="ECO:0000313" key="1">
    <source>
        <dbReference type="EMBL" id="VEN38638.1"/>
    </source>
</evidence>
<dbReference type="AlphaFoldDB" id="A0A653BSS4"/>
<accession>A0A653BSS4</accession>
<proteinExistence type="predicted"/>
<dbReference type="EMBL" id="CAACVG010004800">
    <property type="protein sequence ID" value="VEN38638.1"/>
    <property type="molecule type" value="Genomic_DNA"/>
</dbReference>
<dbReference type="Proteomes" id="UP000410492">
    <property type="component" value="Unassembled WGS sequence"/>
</dbReference>
<name>A0A653BSS4_CALMS</name>
<organism evidence="1 2">
    <name type="scientific">Callosobruchus maculatus</name>
    <name type="common">Southern cowpea weevil</name>
    <name type="synonym">Pulse bruchid</name>
    <dbReference type="NCBI Taxonomy" id="64391"/>
    <lineage>
        <taxon>Eukaryota</taxon>
        <taxon>Metazoa</taxon>
        <taxon>Ecdysozoa</taxon>
        <taxon>Arthropoda</taxon>
        <taxon>Hexapoda</taxon>
        <taxon>Insecta</taxon>
        <taxon>Pterygota</taxon>
        <taxon>Neoptera</taxon>
        <taxon>Endopterygota</taxon>
        <taxon>Coleoptera</taxon>
        <taxon>Polyphaga</taxon>
        <taxon>Cucujiformia</taxon>
        <taxon>Chrysomeloidea</taxon>
        <taxon>Chrysomelidae</taxon>
        <taxon>Bruchinae</taxon>
        <taxon>Bruchini</taxon>
        <taxon>Callosobruchus</taxon>
    </lineage>
</organism>
<keyword evidence="2" id="KW-1185">Reference proteome</keyword>